<evidence type="ECO:0000313" key="4">
    <source>
        <dbReference type="EMBL" id="CAK7355897.1"/>
    </source>
</evidence>
<dbReference type="EMBL" id="CAWUPB010001197">
    <property type="protein sequence ID" value="CAK7355897.1"/>
    <property type="molecule type" value="Genomic_DNA"/>
</dbReference>
<comment type="caution">
    <text evidence="4">The sequence shown here is derived from an EMBL/GenBank/DDBJ whole genome shotgun (WGS) entry which is preliminary data.</text>
</comment>
<evidence type="ECO:0000256" key="2">
    <source>
        <dbReference type="SAM" id="Phobius"/>
    </source>
</evidence>
<comment type="caution">
    <text evidence="1">Lacks conserved residue(s) required for the propagation of feature annotation.</text>
</comment>
<evidence type="ECO:0000259" key="3">
    <source>
        <dbReference type="PROSITE" id="PS50095"/>
    </source>
</evidence>
<evidence type="ECO:0000313" key="5">
    <source>
        <dbReference type="Proteomes" id="UP001314170"/>
    </source>
</evidence>
<keyword evidence="2" id="KW-0472">Membrane</keyword>
<protein>
    <recommendedName>
        <fullName evidence="3">PLAT domain-containing protein</fullName>
    </recommendedName>
</protein>
<feature type="transmembrane region" description="Helical" evidence="2">
    <location>
        <begin position="20"/>
        <end position="38"/>
    </location>
</feature>
<feature type="domain" description="PLAT" evidence="3">
    <location>
        <begin position="45"/>
        <end position="171"/>
    </location>
</feature>
<dbReference type="PROSITE" id="PS50095">
    <property type="entry name" value="PLAT"/>
    <property type="match status" value="1"/>
</dbReference>
<dbReference type="Pfam" id="PF06232">
    <property type="entry name" value="ATS3"/>
    <property type="match status" value="1"/>
</dbReference>
<dbReference type="Gene3D" id="2.60.60.20">
    <property type="entry name" value="PLAT/LH2 domain"/>
    <property type="match status" value="1"/>
</dbReference>
<evidence type="ECO:0000256" key="1">
    <source>
        <dbReference type="PROSITE-ProRule" id="PRU00152"/>
    </source>
</evidence>
<keyword evidence="2" id="KW-0812">Transmembrane</keyword>
<reference evidence="4 5" key="1">
    <citation type="submission" date="2024-01" db="EMBL/GenBank/DDBJ databases">
        <authorList>
            <person name="Waweru B."/>
        </authorList>
    </citation>
    <scope>NUCLEOTIDE SEQUENCE [LARGE SCALE GENOMIC DNA]</scope>
</reference>
<keyword evidence="2" id="KW-1133">Transmembrane helix</keyword>
<dbReference type="AlphaFoldDB" id="A0AAV1SPG8"/>
<dbReference type="SUPFAM" id="SSF49723">
    <property type="entry name" value="Lipase/lipooxygenase domain (PLAT/LH2 domain)"/>
    <property type="match status" value="1"/>
</dbReference>
<dbReference type="InterPro" id="IPR036392">
    <property type="entry name" value="PLAT/LH2_dom_sf"/>
</dbReference>
<dbReference type="InterPro" id="IPR001024">
    <property type="entry name" value="PLAT/LH2_dom"/>
</dbReference>
<dbReference type="PANTHER" id="PTHR31718">
    <property type="entry name" value="PLAT DOMAIN-CONTAINING PROTEIN"/>
    <property type="match status" value="1"/>
</dbReference>
<accession>A0AAV1SPG8</accession>
<name>A0AAV1SPG8_9ROSI</name>
<dbReference type="Proteomes" id="UP001314170">
    <property type="component" value="Unassembled WGS sequence"/>
</dbReference>
<proteinExistence type="predicted"/>
<gene>
    <name evidence="4" type="ORF">DCAF_LOCUS26160</name>
</gene>
<sequence>MVKHTISKQIEIEREMKGKLDSILFIAFFFSAAAGFYVTTGGGDCVYALYVKTGSTMKAGTDSKISLTLGDSQGRSVWVPDLQSWGLMEPKHDYYERGNLDIFSGRGPCIGAPICRLNLTSDGQGSHHGWYCDYVEVTSTGPHNECSQTIFYVDRWLAADVPPFKLTALLDGCRMGDDAFKKGKNGKFVVENVRGSAAA</sequence>
<organism evidence="4 5">
    <name type="scientific">Dovyalis caffra</name>
    <dbReference type="NCBI Taxonomy" id="77055"/>
    <lineage>
        <taxon>Eukaryota</taxon>
        <taxon>Viridiplantae</taxon>
        <taxon>Streptophyta</taxon>
        <taxon>Embryophyta</taxon>
        <taxon>Tracheophyta</taxon>
        <taxon>Spermatophyta</taxon>
        <taxon>Magnoliopsida</taxon>
        <taxon>eudicotyledons</taxon>
        <taxon>Gunneridae</taxon>
        <taxon>Pentapetalae</taxon>
        <taxon>rosids</taxon>
        <taxon>fabids</taxon>
        <taxon>Malpighiales</taxon>
        <taxon>Salicaceae</taxon>
        <taxon>Flacourtieae</taxon>
        <taxon>Dovyalis</taxon>
    </lineage>
</organism>
<dbReference type="InterPro" id="IPR010417">
    <property type="entry name" value="Embryo-specific_ATS3"/>
</dbReference>
<dbReference type="PANTHER" id="PTHR31718:SF47">
    <property type="entry name" value="OS06G0206401 PROTEIN"/>
    <property type="match status" value="1"/>
</dbReference>
<keyword evidence="5" id="KW-1185">Reference proteome</keyword>